<reference evidence="2 3" key="1">
    <citation type="journal article" date="2019" name="Emerg. Microbes Infect.">
        <title>Comprehensive subspecies identification of 175 nontuberculous mycobacteria species based on 7547 genomic profiles.</title>
        <authorList>
            <person name="Matsumoto Y."/>
            <person name="Kinjo T."/>
            <person name="Motooka D."/>
            <person name="Nabeya D."/>
            <person name="Jung N."/>
            <person name="Uechi K."/>
            <person name="Horii T."/>
            <person name="Iida T."/>
            <person name="Fujita J."/>
            <person name="Nakamura S."/>
        </authorList>
    </citation>
    <scope>NUCLEOTIDE SEQUENCE [LARGE SCALE GENOMIC DNA]</scope>
    <source>
        <strain evidence="2 3">JCM 12603</strain>
    </source>
</reference>
<evidence type="ECO:0000256" key="1">
    <source>
        <dbReference type="SAM" id="Phobius"/>
    </source>
</evidence>
<sequence length="209" mass="22018">MIDALLLRGVVTALFVATAVMFAMATWVHRRAAGYVVSGALHIVMAVAMIAMAWPQGAALPTTGPMVFFLLAAVYFVVVVFAQAGHRLANAYHAVMMLAMAWMYAVMSGNLTPAPAEGSVPAGGHGGHHHAGHAIPDVGMAPPSAATPPFVTALNWVFTIGFVIAAVVWLYVYFASRRGEPARPTTWFFGIAGQVTMAAGMAIMFAVML</sequence>
<dbReference type="AlphaFoldDB" id="A0A6N4V916"/>
<feature type="transmembrane region" description="Helical" evidence="1">
    <location>
        <begin position="91"/>
        <end position="111"/>
    </location>
</feature>
<keyword evidence="1" id="KW-0812">Transmembrane</keyword>
<feature type="transmembrane region" description="Helical" evidence="1">
    <location>
        <begin position="186"/>
        <end position="208"/>
    </location>
</feature>
<dbReference type="RefSeq" id="WP_163673594.1">
    <property type="nucleotide sequence ID" value="NZ_AP022570.1"/>
</dbReference>
<evidence type="ECO:0000313" key="3">
    <source>
        <dbReference type="Proteomes" id="UP000466785"/>
    </source>
</evidence>
<name>A0A6N4V916_9MYCO</name>
<gene>
    <name evidence="2" type="ORF">MPOR_21470</name>
</gene>
<feature type="transmembrane region" description="Helical" evidence="1">
    <location>
        <begin position="35"/>
        <end position="54"/>
    </location>
</feature>
<evidence type="ECO:0000313" key="2">
    <source>
        <dbReference type="EMBL" id="BBX51121.1"/>
    </source>
</evidence>
<dbReference type="Pfam" id="PF17197">
    <property type="entry name" value="DUF5134"/>
    <property type="match status" value="1"/>
</dbReference>
<dbReference type="KEGG" id="mpof:MPOR_21470"/>
<protein>
    <recommendedName>
        <fullName evidence="4">DUF5134 domain-containing protein</fullName>
    </recommendedName>
</protein>
<dbReference type="Proteomes" id="UP000466785">
    <property type="component" value="Chromosome"/>
</dbReference>
<evidence type="ECO:0008006" key="4">
    <source>
        <dbReference type="Google" id="ProtNLM"/>
    </source>
</evidence>
<keyword evidence="1" id="KW-0472">Membrane</keyword>
<feature type="transmembrane region" description="Helical" evidence="1">
    <location>
        <begin position="153"/>
        <end position="174"/>
    </location>
</feature>
<keyword evidence="3" id="KW-1185">Reference proteome</keyword>
<keyword evidence="1" id="KW-1133">Transmembrane helix</keyword>
<organism evidence="2 3">
    <name type="scientific">Mycolicibacterium poriferae</name>
    <dbReference type="NCBI Taxonomy" id="39694"/>
    <lineage>
        <taxon>Bacteria</taxon>
        <taxon>Bacillati</taxon>
        <taxon>Actinomycetota</taxon>
        <taxon>Actinomycetes</taxon>
        <taxon>Mycobacteriales</taxon>
        <taxon>Mycobacteriaceae</taxon>
        <taxon>Mycolicibacterium</taxon>
    </lineage>
</organism>
<dbReference type="InterPro" id="IPR033458">
    <property type="entry name" value="DUF5134"/>
</dbReference>
<feature type="transmembrane region" description="Helical" evidence="1">
    <location>
        <begin position="6"/>
        <end position="28"/>
    </location>
</feature>
<proteinExistence type="predicted"/>
<accession>A0A6N4V916</accession>
<feature type="transmembrane region" description="Helical" evidence="1">
    <location>
        <begin position="66"/>
        <end position="84"/>
    </location>
</feature>
<dbReference type="EMBL" id="AP022570">
    <property type="protein sequence ID" value="BBX51121.1"/>
    <property type="molecule type" value="Genomic_DNA"/>
</dbReference>